<reference evidence="1 2" key="1">
    <citation type="submission" date="2012-01" db="EMBL/GenBank/DDBJ databases">
        <title>Complete sequence of chromosome of Clostridium pasteurianum BC1.</title>
        <authorList>
            <consortium name="US DOE Joint Genome Institute"/>
            <person name="Lucas S."/>
            <person name="Han J."/>
            <person name="Lapidus A."/>
            <person name="Cheng J.-F."/>
            <person name="Goodwin L."/>
            <person name="Pitluck S."/>
            <person name="Peters L."/>
            <person name="Mikhailova N."/>
            <person name="Teshima H."/>
            <person name="Detter J.C."/>
            <person name="Han C."/>
            <person name="Tapia R."/>
            <person name="Land M."/>
            <person name="Hauser L."/>
            <person name="Kyrpides N."/>
            <person name="Ivanova N."/>
            <person name="Pagani I."/>
            <person name="Dunn J."/>
            <person name="Taghavi S."/>
            <person name="Francis A."/>
            <person name="van der Lelie D."/>
            <person name="Woyke T."/>
        </authorList>
    </citation>
    <scope>NUCLEOTIDE SEQUENCE [LARGE SCALE GENOMIC DNA]</scope>
    <source>
        <strain evidence="1 2">BC1</strain>
    </source>
</reference>
<gene>
    <name evidence="1" type="ORF">Clopa_1086</name>
</gene>
<accession>R4K0K4</accession>
<evidence type="ECO:0000313" key="2">
    <source>
        <dbReference type="Proteomes" id="UP000013523"/>
    </source>
</evidence>
<dbReference type="InterPro" id="IPR016181">
    <property type="entry name" value="Acyl_CoA_acyltransferase"/>
</dbReference>
<dbReference type="HOGENOM" id="CLU_013985_13_0_9"/>
<name>R4K0K4_CLOPA</name>
<proteinExistence type="predicted"/>
<dbReference type="Proteomes" id="UP000013523">
    <property type="component" value="Chromosome"/>
</dbReference>
<organism evidence="1 2">
    <name type="scientific">Clostridium pasteurianum BC1</name>
    <dbReference type="NCBI Taxonomy" id="86416"/>
    <lineage>
        <taxon>Bacteria</taxon>
        <taxon>Bacillati</taxon>
        <taxon>Bacillota</taxon>
        <taxon>Clostridia</taxon>
        <taxon>Eubacteriales</taxon>
        <taxon>Clostridiaceae</taxon>
        <taxon>Clostridium</taxon>
    </lineage>
</organism>
<dbReference type="EMBL" id="CP003261">
    <property type="protein sequence ID" value="AGK96088.1"/>
    <property type="molecule type" value="Genomic_DNA"/>
</dbReference>
<dbReference type="RefSeq" id="WP_015614411.1">
    <property type="nucleotide sequence ID" value="NC_021182.1"/>
</dbReference>
<sequence>MKIRKAELEDLNIIMDIFRNAINVMNDNNIPQWDKIYPTNIILEQDILKKQMYVGIKDNTIVSVVVVNNEFDVQYKNGNWKYDNERFAVVHRLCVNPIYQNQKIGENTMIMIENFLQKKEYNLLD</sequence>
<dbReference type="STRING" id="86416.Clopa_1086"/>
<dbReference type="PATRIC" id="fig|86416.3.peg.1082"/>
<dbReference type="eggNOG" id="COG0456">
    <property type="taxonomic scope" value="Bacteria"/>
</dbReference>
<dbReference type="Gene3D" id="3.40.630.30">
    <property type="match status" value="1"/>
</dbReference>
<evidence type="ECO:0000313" key="1">
    <source>
        <dbReference type="EMBL" id="AGK96088.1"/>
    </source>
</evidence>
<protein>
    <recommendedName>
        <fullName evidence="3">Acetyltransferase</fullName>
    </recommendedName>
</protein>
<dbReference type="KEGG" id="cpas:Clopa_1086"/>
<dbReference type="SUPFAM" id="SSF55729">
    <property type="entry name" value="Acyl-CoA N-acyltransferases (Nat)"/>
    <property type="match status" value="1"/>
</dbReference>
<dbReference type="AlphaFoldDB" id="R4K0K4"/>
<evidence type="ECO:0008006" key="3">
    <source>
        <dbReference type="Google" id="ProtNLM"/>
    </source>
</evidence>
<keyword evidence="2" id="KW-1185">Reference proteome</keyword>